<keyword evidence="3" id="KW-1185">Reference proteome</keyword>
<evidence type="ECO:0000313" key="3">
    <source>
        <dbReference type="Proteomes" id="UP000775213"/>
    </source>
</evidence>
<name>A0AAV7HQA8_DENCH</name>
<evidence type="ECO:0000313" key="2">
    <source>
        <dbReference type="EMBL" id="KAH0469445.1"/>
    </source>
</evidence>
<proteinExistence type="predicted"/>
<feature type="compositionally biased region" description="Basic residues" evidence="1">
    <location>
        <begin position="118"/>
        <end position="129"/>
    </location>
</feature>
<protein>
    <submittedName>
        <fullName evidence="2">Uncharacterized protein</fullName>
    </submittedName>
</protein>
<evidence type="ECO:0000256" key="1">
    <source>
        <dbReference type="SAM" id="MobiDB-lite"/>
    </source>
</evidence>
<gene>
    <name evidence="2" type="ORF">IEQ34_001003</name>
</gene>
<feature type="region of interest" description="Disordered" evidence="1">
    <location>
        <begin position="97"/>
        <end position="149"/>
    </location>
</feature>
<sequence>MKRARDVDDGENIPACIVALKNQHGYFGWEGQRQRCHGAASGVISALNSSTEILKAVVSSSGDVSEAVCVSGKGLAPIKRTQSTACSGNEFLEALVSNKPGNSMHDDGRKLGSDPKERRKKGQRTKQRPKVVEIEKTERKPKIGISMPP</sequence>
<dbReference type="EMBL" id="JAGFBR010000002">
    <property type="protein sequence ID" value="KAH0469445.1"/>
    <property type="molecule type" value="Genomic_DNA"/>
</dbReference>
<feature type="compositionally biased region" description="Basic and acidic residues" evidence="1">
    <location>
        <begin position="130"/>
        <end position="141"/>
    </location>
</feature>
<organism evidence="2 3">
    <name type="scientific">Dendrobium chrysotoxum</name>
    <name type="common">Orchid</name>
    <dbReference type="NCBI Taxonomy" id="161865"/>
    <lineage>
        <taxon>Eukaryota</taxon>
        <taxon>Viridiplantae</taxon>
        <taxon>Streptophyta</taxon>
        <taxon>Embryophyta</taxon>
        <taxon>Tracheophyta</taxon>
        <taxon>Spermatophyta</taxon>
        <taxon>Magnoliopsida</taxon>
        <taxon>Liliopsida</taxon>
        <taxon>Asparagales</taxon>
        <taxon>Orchidaceae</taxon>
        <taxon>Epidendroideae</taxon>
        <taxon>Malaxideae</taxon>
        <taxon>Dendrobiinae</taxon>
        <taxon>Dendrobium</taxon>
    </lineage>
</organism>
<reference evidence="2 3" key="1">
    <citation type="journal article" date="2021" name="Hortic Res">
        <title>Chromosome-scale assembly of the Dendrobium chrysotoxum genome enhances the understanding of orchid evolution.</title>
        <authorList>
            <person name="Zhang Y."/>
            <person name="Zhang G.Q."/>
            <person name="Zhang D."/>
            <person name="Liu X.D."/>
            <person name="Xu X.Y."/>
            <person name="Sun W.H."/>
            <person name="Yu X."/>
            <person name="Zhu X."/>
            <person name="Wang Z.W."/>
            <person name="Zhao X."/>
            <person name="Zhong W.Y."/>
            <person name="Chen H."/>
            <person name="Yin W.L."/>
            <person name="Huang T."/>
            <person name="Niu S.C."/>
            <person name="Liu Z.J."/>
        </authorList>
    </citation>
    <scope>NUCLEOTIDE SEQUENCE [LARGE SCALE GENOMIC DNA]</scope>
    <source>
        <strain evidence="2">Lindl</strain>
    </source>
</reference>
<dbReference type="Proteomes" id="UP000775213">
    <property type="component" value="Unassembled WGS sequence"/>
</dbReference>
<feature type="compositionally biased region" description="Basic and acidic residues" evidence="1">
    <location>
        <begin position="104"/>
        <end position="117"/>
    </location>
</feature>
<accession>A0AAV7HQA8</accession>
<comment type="caution">
    <text evidence="2">The sequence shown here is derived from an EMBL/GenBank/DDBJ whole genome shotgun (WGS) entry which is preliminary data.</text>
</comment>
<dbReference type="AlphaFoldDB" id="A0AAV7HQA8"/>